<evidence type="ECO:0000313" key="2">
    <source>
        <dbReference type="EMBL" id="KAL3518895.1"/>
    </source>
</evidence>
<name>A0ABD2ZL02_9GENT</name>
<dbReference type="Proteomes" id="UP001630127">
    <property type="component" value="Unassembled WGS sequence"/>
</dbReference>
<organism evidence="2 3">
    <name type="scientific">Cinchona calisaya</name>
    <dbReference type="NCBI Taxonomy" id="153742"/>
    <lineage>
        <taxon>Eukaryota</taxon>
        <taxon>Viridiplantae</taxon>
        <taxon>Streptophyta</taxon>
        <taxon>Embryophyta</taxon>
        <taxon>Tracheophyta</taxon>
        <taxon>Spermatophyta</taxon>
        <taxon>Magnoliopsida</taxon>
        <taxon>eudicotyledons</taxon>
        <taxon>Gunneridae</taxon>
        <taxon>Pentapetalae</taxon>
        <taxon>asterids</taxon>
        <taxon>lamiids</taxon>
        <taxon>Gentianales</taxon>
        <taxon>Rubiaceae</taxon>
        <taxon>Cinchonoideae</taxon>
        <taxon>Cinchoneae</taxon>
        <taxon>Cinchona</taxon>
    </lineage>
</organism>
<comment type="caution">
    <text evidence="2">The sequence shown here is derived from an EMBL/GenBank/DDBJ whole genome shotgun (WGS) entry which is preliminary data.</text>
</comment>
<sequence length="114" mass="12778">MKIPYMNEFGQSVSQDVEHEWIPSECLNKFGHNAKQCSNQSKTIAQWVPKALDKDTQKADQDTAIISQPGKSTDEGDCAPLQKDKENIITVKKNTVADNTIVEETGLDRFLLLQ</sequence>
<keyword evidence="3" id="KW-1185">Reference proteome</keyword>
<accession>A0ABD2ZL02</accession>
<proteinExistence type="predicted"/>
<reference evidence="2 3" key="1">
    <citation type="submission" date="2024-11" db="EMBL/GenBank/DDBJ databases">
        <title>A near-complete genome assembly of Cinchona calisaya.</title>
        <authorList>
            <person name="Lian D.C."/>
            <person name="Zhao X.W."/>
            <person name="Wei L."/>
        </authorList>
    </citation>
    <scope>NUCLEOTIDE SEQUENCE [LARGE SCALE GENOMIC DNA]</scope>
    <source>
        <tissue evidence="2">Nenye</tissue>
    </source>
</reference>
<gene>
    <name evidence="2" type="ORF">ACH5RR_021484</name>
</gene>
<feature type="region of interest" description="Disordered" evidence="1">
    <location>
        <begin position="53"/>
        <end position="80"/>
    </location>
</feature>
<evidence type="ECO:0000256" key="1">
    <source>
        <dbReference type="SAM" id="MobiDB-lite"/>
    </source>
</evidence>
<dbReference type="AlphaFoldDB" id="A0ABD2ZL02"/>
<protein>
    <submittedName>
        <fullName evidence="2">Uncharacterized protein</fullName>
    </submittedName>
</protein>
<evidence type="ECO:0000313" key="3">
    <source>
        <dbReference type="Proteomes" id="UP001630127"/>
    </source>
</evidence>
<dbReference type="EMBL" id="JBJUIK010000009">
    <property type="protein sequence ID" value="KAL3518895.1"/>
    <property type="molecule type" value="Genomic_DNA"/>
</dbReference>